<name>A0A010ZKP4_9ACTN</name>
<evidence type="ECO:0000313" key="3">
    <source>
        <dbReference type="Proteomes" id="UP000021053"/>
    </source>
</evidence>
<accession>A0A010ZKP4</accession>
<dbReference type="RefSeq" id="WP_035847737.1">
    <property type="nucleotide sequence ID" value="NZ_KK073874.1"/>
</dbReference>
<dbReference type="EMBL" id="JFBT01000001">
    <property type="protein sequence ID" value="EXG79219.1"/>
    <property type="molecule type" value="Genomic_DNA"/>
</dbReference>
<comment type="caution">
    <text evidence="2">The sequence shown here is derived from an EMBL/GenBank/DDBJ whole genome shotgun (WGS) entry which is preliminary data.</text>
</comment>
<evidence type="ECO:0000313" key="2">
    <source>
        <dbReference type="EMBL" id="EXG79219.1"/>
    </source>
</evidence>
<evidence type="ECO:0000256" key="1">
    <source>
        <dbReference type="SAM" id="MobiDB-lite"/>
    </source>
</evidence>
<protein>
    <submittedName>
        <fullName evidence="2">Uncharacterized protein</fullName>
    </submittedName>
</protein>
<dbReference type="Proteomes" id="UP000021053">
    <property type="component" value="Unassembled WGS sequence"/>
</dbReference>
<dbReference type="HOGENOM" id="CLU_1924083_0_0_11"/>
<sequence length="131" mass="14198">MISPVTMLRPRPDRVTEYIEPHTVRAPVSRAGGTLRALTAALAPHLSTTDPELHGLAACLLTAQEAYASDASTDREELRRQYHGAAQDYCVAMDRRGFATPPGLRQAVRWLADPATGADEPVRVPPADPTE</sequence>
<feature type="region of interest" description="Disordered" evidence="1">
    <location>
        <begin position="112"/>
        <end position="131"/>
    </location>
</feature>
<dbReference type="OrthoDB" id="9934791at2"/>
<keyword evidence="3" id="KW-1185">Reference proteome</keyword>
<dbReference type="AlphaFoldDB" id="A0A010ZKP4"/>
<proteinExistence type="predicted"/>
<gene>
    <name evidence="2" type="ORF">CryarDRAFT_0248</name>
</gene>
<reference evidence="2 3" key="1">
    <citation type="submission" date="2013-07" db="EMBL/GenBank/DDBJ databases">
        <authorList>
            <consortium name="DOE Joint Genome Institute"/>
            <person name="Eisen J."/>
            <person name="Huntemann M."/>
            <person name="Han J."/>
            <person name="Chen A."/>
            <person name="Kyrpides N."/>
            <person name="Mavromatis K."/>
            <person name="Markowitz V."/>
            <person name="Palaniappan K."/>
            <person name="Ivanova N."/>
            <person name="Schaumberg A."/>
            <person name="Pati A."/>
            <person name="Liolios K."/>
            <person name="Nordberg H.P."/>
            <person name="Cantor M.N."/>
            <person name="Hua S.X."/>
            <person name="Woyke T."/>
        </authorList>
    </citation>
    <scope>NUCLEOTIDE SEQUENCE [LARGE SCALE GENOMIC DNA]</scope>
    <source>
        <strain evidence="2 3">DSM 44712</strain>
    </source>
</reference>
<organism evidence="2 3">
    <name type="scientific">Cryptosporangium arvum DSM 44712</name>
    <dbReference type="NCBI Taxonomy" id="927661"/>
    <lineage>
        <taxon>Bacteria</taxon>
        <taxon>Bacillati</taxon>
        <taxon>Actinomycetota</taxon>
        <taxon>Actinomycetes</taxon>
        <taxon>Cryptosporangiales</taxon>
        <taxon>Cryptosporangiaceae</taxon>
        <taxon>Cryptosporangium</taxon>
    </lineage>
</organism>